<evidence type="ECO:0000256" key="7">
    <source>
        <dbReference type="ARBA" id="ARBA00023027"/>
    </source>
</evidence>
<gene>
    <name evidence="17" type="ORF">FC83_GL003195</name>
</gene>
<dbReference type="Gene3D" id="3.50.50.60">
    <property type="entry name" value="FAD/NAD(P)-binding domain"/>
    <property type="match status" value="2"/>
</dbReference>
<feature type="binding site" evidence="12">
    <location>
        <position position="51"/>
    </location>
    <ligand>
        <name>FAD</name>
        <dbReference type="ChEBI" id="CHEBI:57692"/>
    </ligand>
</feature>
<feature type="binding site" evidence="12">
    <location>
        <begin position="179"/>
        <end position="186"/>
    </location>
    <ligand>
        <name>NAD(+)</name>
        <dbReference type="ChEBI" id="CHEBI:57540"/>
    </ligand>
</feature>
<dbReference type="Pfam" id="PF02852">
    <property type="entry name" value="Pyr_redox_dim"/>
    <property type="match status" value="1"/>
</dbReference>
<dbReference type="STRING" id="1423734.FC83_GL003195"/>
<dbReference type="Proteomes" id="UP000051236">
    <property type="component" value="Unassembled WGS sequence"/>
</dbReference>
<feature type="domain" description="FAD/NAD(P)-binding" evidence="16">
    <location>
        <begin position="5"/>
        <end position="326"/>
    </location>
</feature>
<evidence type="ECO:0000256" key="5">
    <source>
        <dbReference type="ARBA" id="ARBA00022827"/>
    </source>
</evidence>
<keyword evidence="5 12" id="KW-0274">FAD</keyword>
<keyword evidence="12" id="KW-0547">Nucleotide-binding</keyword>
<evidence type="ECO:0000256" key="6">
    <source>
        <dbReference type="ARBA" id="ARBA00023002"/>
    </source>
</evidence>
<protein>
    <recommendedName>
        <fullName evidence="3 14">Dihydrolipoyl dehydrogenase</fullName>
        <ecNumber evidence="2 14">1.8.1.4</ecNumber>
    </recommendedName>
</protein>
<keyword evidence="17" id="KW-0670">Pyruvate</keyword>
<feature type="binding site" evidence="12">
    <location>
        <position position="311"/>
    </location>
    <ligand>
        <name>FAD</name>
        <dbReference type="ChEBI" id="CHEBI:57692"/>
    </ligand>
</feature>
<comment type="catalytic activity">
    <reaction evidence="10 14">
        <text>N(6)-[(R)-dihydrolipoyl]-L-lysyl-[protein] + NAD(+) = N(6)-[(R)-lipoyl]-L-lysyl-[protein] + NADH + H(+)</text>
        <dbReference type="Rhea" id="RHEA:15045"/>
        <dbReference type="Rhea" id="RHEA-COMP:10474"/>
        <dbReference type="Rhea" id="RHEA-COMP:10475"/>
        <dbReference type="ChEBI" id="CHEBI:15378"/>
        <dbReference type="ChEBI" id="CHEBI:57540"/>
        <dbReference type="ChEBI" id="CHEBI:57945"/>
        <dbReference type="ChEBI" id="CHEBI:83099"/>
        <dbReference type="ChEBI" id="CHEBI:83100"/>
        <dbReference type="EC" id="1.8.1.4"/>
    </reaction>
</comment>
<keyword evidence="9 14" id="KW-0676">Redox-active center</keyword>
<dbReference type="EC" id="1.8.1.4" evidence="2 14"/>
<keyword evidence="4 14" id="KW-0285">Flavoprotein</keyword>
<dbReference type="PROSITE" id="PS00076">
    <property type="entry name" value="PYRIDINE_REDOX_1"/>
    <property type="match status" value="1"/>
</dbReference>
<comment type="cofactor">
    <cofactor evidence="12 14">
        <name>FAD</name>
        <dbReference type="ChEBI" id="CHEBI:57692"/>
    </cofactor>
    <text evidence="12 14">Binds 1 FAD per subunit.</text>
</comment>
<dbReference type="NCBIfam" id="TIGR01350">
    <property type="entry name" value="lipoamide_DH"/>
    <property type="match status" value="1"/>
</dbReference>
<comment type="miscellaneous">
    <text evidence="14">The active site is a redox-active disulfide bond.</text>
</comment>
<evidence type="ECO:0000256" key="3">
    <source>
        <dbReference type="ARBA" id="ARBA00016961"/>
    </source>
</evidence>
<dbReference type="PANTHER" id="PTHR22912">
    <property type="entry name" value="DISULFIDE OXIDOREDUCTASE"/>
    <property type="match status" value="1"/>
</dbReference>
<dbReference type="PIRSF" id="PIRSF000350">
    <property type="entry name" value="Mercury_reductase_MerA"/>
    <property type="match status" value="1"/>
</dbReference>
<evidence type="ECO:0000259" key="16">
    <source>
        <dbReference type="Pfam" id="PF07992"/>
    </source>
</evidence>
<feature type="disulfide bond" description="Redox-active" evidence="13">
    <location>
        <begin position="42"/>
        <end position="47"/>
    </location>
</feature>
<dbReference type="PRINTS" id="PR00411">
    <property type="entry name" value="PNDRDTASEI"/>
</dbReference>
<dbReference type="InterPro" id="IPR016156">
    <property type="entry name" value="FAD/NAD-linked_Rdtase_dimer_sf"/>
</dbReference>
<feature type="active site" description="Proton acceptor" evidence="11">
    <location>
        <position position="443"/>
    </location>
</feature>
<evidence type="ECO:0000256" key="13">
    <source>
        <dbReference type="PIRSR" id="PIRSR000350-4"/>
    </source>
</evidence>
<dbReference type="InterPro" id="IPR023753">
    <property type="entry name" value="FAD/NAD-binding_dom"/>
</dbReference>
<keyword evidence="18" id="KW-1185">Reference proteome</keyword>
<dbReference type="InterPro" id="IPR006258">
    <property type="entry name" value="Lipoamide_DH"/>
</dbReference>
<evidence type="ECO:0000256" key="14">
    <source>
        <dbReference type="RuleBase" id="RU003692"/>
    </source>
</evidence>
<dbReference type="EMBL" id="AZGA01000057">
    <property type="protein sequence ID" value="KRM33114.1"/>
    <property type="molecule type" value="Genomic_DNA"/>
</dbReference>
<dbReference type="PRINTS" id="PR00368">
    <property type="entry name" value="FADPNR"/>
</dbReference>
<accession>X0PCS2</accession>
<evidence type="ECO:0000256" key="8">
    <source>
        <dbReference type="ARBA" id="ARBA00023157"/>
    </source>
</evidence>
<dbReference type="PATRIC" id="fig|1423734.3.peg.3244"/>
<dbReference type="InterPro" id="IPR036188">
    <property type="entry name" value="FAD/NAD-bd_sf"/>
</dbReference>
<comment type="similarity">
    <text evidence="1 14">Belongs to the class-I pyridine nucleotide-disulfide oxidoreductase family.</text>
</comment>
<evidence type="ECO:0000256" key="11">
    <source>
        <dbReference type="PIRSR" id="PIRSR000350-2"/>
    </source>
</evidence>
<evidence type="ECO:0000256" key="4">
    <source>
        <dbReference type="ARBA" id="ARBA00022630"/>
    </source>
</evidence>
<dbReference type="Pfam" id="PF07992">
    <property type="entry name" value="Pyr_redox_2"/>
    <property type="match status" value="1"/>
</dbReference>
<dbReference type="InterPro" id="IPR004099">
    <property type="entry name" value="Pyr_nucl-diS_OxRdtase_dimer"/>
</dbReference>
<feature type="binding site" evidence="12">
    <location>
        <position position="270"/>
    </location>
    <ligand>
        <name>NAD(+)</name>
        <dbReference type="ChEBI" id="CHEBI:57540"/>
    </ligand>
</feature>
<dbReference type="FunFam" id="3.30.390.30:FF:000001">
    <property type="entry name" value="Dihydrolipoyl dehydrogenase"/>
    <property type="match status" value="1"/>
</dbReference>
<keyword evidence="6 14" id="KW-0560">Oxidoreductase</keyword>
<dbReference type="Gene3D" id="3.30.390.30">
    <property type="match status" value="1"/>
</dbReference>
<name>X0PCS2_9LACO</name>
<sequence>MDTYYDVVVLGGGVGGYTAAIQAAKHHLKVALIEARLLGGVCLNQGCIPTKAYLKSAAVLRDVQRAADFGVEASAQGFDFGTIFDRKEKIVDQLRQGVAYLMQKNAITVFEGMGKILSPRQIQVTTGDKVATLDFRNLIIATGATAKTLPDLLIDGTRLVTSQELLAQDYLPASLVVIGGGAIGLEWASLLNDFGVQVQVLEYADQLLANETKAISKALKAALSKRGIQITTGAQVTSSEIEDQSVMIRYTDAKGAAQTAIAEQALVAVGRQARVTGFGLDNTDVILTTKNTIAVDAHYETNVSNIFAIGDCIDTLQLAHVAMAEGIHAADFIAGLDVEPIDYDQVPRCIYTYPEVAVVGPANIDTDQHPHVKTGVFPYQANGKALIEGESAGNVQVAIDGDTDDLLQVLIVGEHATDMISEASLGLYLNASAAEVAATIHPHPTLSETIRQATLAAKGLATDI</sequence>
<feature type="binding site" evidence="12">
    <location>
        <position position="114"/>
    </location>
    <ligand>
        <name>FAD</name>
        <dbReference type="ChEBI" id="CHEBI:57692"/>
    </ligand>
</feature>
<dbReference type="RefSeq" id="WP_035450890.1">
    <property type="nucleotide sequence ID" value="NZ_AZGA01000057.1"/>
</dbReference>
<comment type="caution">
    <text evidence="17">The sequence shown here is derived from an EMBL/GenBank/DDBJ whole genome shotgun (WGS) entry which is preliminary data.</text>
</comment>
<evidence type="ECO:0000313" key="17">
    <source>
        <dbReference type="EMBL" id="KRM33114.1"/>
    </source>
</evidence>
<dbReference type="SUPFAM" id="SSF51905">
    <property type="entry name" value="FAD/NAD(P)-binding domain"/>
    <property type="match status" value="1"/>
</dbReference>
<dbReference type="OrthoDB" id="9800167at2"/>
<keyword evidence="7 12" id="KW-0520">NAD</keyword>
<organism evidence="17 18">
    <name type="scientific">Agrilactobacillus composti DSM 18527 = JCM 14202</name>
    <dbReference type="NCBI Taxonomy" id="1423734"/>
    <lineage>
        <taxon>Bacteria</taxon>
        <taxon>Bacillati</taxon>
        <taxon>Bacillota</taxon>
        <taxon>Bacilli</taxon>
        <taxon>Lactobacillales</taxon>
        <taxon>Lactobacillaceae</taxon>
        <taxon>Agrilactobacillus</taxon>
    </lineage>
</organism>
<dbReference type="PANTHER" id="PTHR22912:SF219">
    <property type="entry name" value="DIHYDROLIPOYL DEHYDROGENASE"/>
    <property type="match status" value="1"/>
</dbReference>
<feature type="binding site" evidence="12">
    <location>
        <position position="202"/>
    </location>
    <ligand>
        <name>NAD(+)</name>
        <dbReference type="ChEBI" id="CHEBI:57540"/>
    </ligand>
</feature>
<evidence type="ECO:0000256" key="1">
    <source>
        <dbReference type="ARBA" id="ARBA00007532"/>
    </source>
</evidence>
<dbReference type="GO" id="GO:0006103">
    <property type="term" value="P:2-oxoglutarate metabolic process"/>
    <property type="evidence" value="ECO:0007669"/>
    <property type="project" value="TreeGrafter"/>
</dbReference>
<dbReference type="eggNOG" id="COG1249">
    <property type="taxonomic scope" value="Bacteria"/>
</dbReference>
<dbReference type="GO" id="GO:0004148">
    <property type="term" value="F:dihydrolipoyl dehydrogenase (NADH) activity"/>
    <property type="evidence" value="ECO:0007669"/>
    <property type="project" value="UniProtKB-EC"/>
</dbReference>
<dbReference type="InterPro" id="IPR001100">
    <property type="entry name" value="Pyr_nuc-diS_OxRdtase"/>
</dbReference>
<evidence type="ECO:0000256" key="2">
    <source>
        <dbReference type="ARBA" id="ARBA00012608"/>
    </source>
</evidence>
<evidence type="ECO:0000256" key="9">
    <source>
        <dbReference type="ARBA" id="ARBA00023284"/>
    </source>
</evidence>
<feature type="domain" description="Pyridine nucleotide-disulphide oxidoreductase dimerisation" evidence="15">
    <location>
        <begin position="346"/>
        <end position="453"/>
    </location>
</feature>
<proteinExistence type="inferred from homology"/>
<evidence type="ECO:0000256" key="10">
    <source>
        <dbReference type="ARBA" id="ARBA00049187"/>
    </source>
</evidence>
<evidence type="ECO:0000256" key="12">
    <source>
        <dbReference type="PIRSR" id="PIRSR000350-3"/>
    </source>
</evidence>
<dbReference type="AlphaFoldDB" id="X0PCS2"/>
<dbReference type="InterPro" id="IPR012999">
    <property type="entry name" value="Pyr_OxRdtase_I_AS"/>
</dbReference>
<dbReference type="InterPro" id="IPR050151">
    <property type="entry name" value="Class-I_Pyr_Nuc-Dis_Oxidored"/>
</dbReference>
<keyword evidence="8" id="KW-1015">Disulfide bond</keyword>
<evidence type="ECO:0000313" key="18">
    <source>
        <dbReference type="Proteomes" id="UP000051236"/>
    </source>
</evidence>
<dbReference type="GO" id="GO:0050660">
    <property type="term" value="F:flavin adenine dinucleotide binding"/>
    <property type="evidence" value="ECO:0007669"/>
    <property type="project" value="InterPro"/>
</dbReference>
<dbReference type="SUPFAM" id="SSF55424">
    <property type="entry name" value="FAD/NAD-linked reductases, dimerisation (C-terminal) domain"/>
    <property type="match status" value="1"/>
</dbReference>
<reference evidence="17 18" key="1">
    <citation type="journal article" date="2015" name="Genome Announc.">
        <title>Expanding the biotechnology potential of lactobacilli through comparative genomics of 213 strains and associated genera.</title>
        <authorList>
            <person name="Sun Z."/>
            <person name="Harris H.M."/>
            <person name="McCann A."/>
            <person name="Guo C."/>
            <person name="Argimon S."/>
            <person name="Zhang W."/>
            <person name="Yang X."/>
            <person name="Jeffery I.B."/>
            <person name="Cooney J.C."/>
            <person name="Kagawa T.F."/>
            <person name="Liu W."/>
            <person name="Song Y."/>
            <person name="Salvetti E."/>
            <person name="Wrobel A."/>
            <person name="Rasinkangas P."/>
            <person name="Parkhill J."/>
            <person name="Rea M.C."/>
            <person name="O'Sullivan O."/>
            <person name="Ritari J."/>
            <person name="Douillard F.P."/>
            <person name="Paul Ross R."/>
            <person name="Yang R."/>
            <person name="Briner A.E."/>
            <person name="Felis G.E."/>
            <person name="de Vos W.M."/>
            <person name="Barrangou R."/>
            <person name="Klaenhammer T.R."/>
            <person name="Caufield P.W."/>
            <person name="Cui Y."/>
            <person name="Zhang H."/>
            <person name="O'Toole P.W."/>
        </authorList>
    </citation>
    <scope>NUCLEOTIDE SEQUENCE [LARGE SCALE GENOMIC DNA]</scope>
    <source>
        <strain evidence="17 18">DSM 18527</strain>
    </source>
</reference>
<evidence type="ECO:0000259" key="15">
    <source>
        <dbReference type="Pfam" id="PF02852"/>
    </source>
</evidence>